<evidence type="ECO:0000256" key="3">
    <source>
        <dbReference type="ARBA" id="ARBA00022695"/>
    </source>
</evidence>
<dbReference type="InterPro" id="IPR012317">
    <property type="entry name" value="Poly(ADP-ribose)pol_cat_dom"/>
</dbReference>
<dbReference type="Gene3D" id="3.10.110.10">
    <property type="entry name" value="Ubiquitin Conjugating Enzyme"/>
    <property type="match status" value="1"/>
</dbReference>
<dbReference type="GO" id="GO:0003950">
    <property type="term" value="F:NAD+ poly-ADP-ribosyltransferase activity"/>
    <property type="evidence" value="ECO:0007669"/>
    <property type="project" value="InterPro"/>
</dbReference>
<evidence type="ECO:0000313" key="7">
    <source>
        <dbReference type="EMBL" id="PFH55827.1"/>
    </source>
</evidence>
<dbReference type="SUPFAM" id="SSF54495">
    <property type="entry name" value="UBC-like"/>
    <property type="match status" value="1"/>
</dbReference>
<feature type="region of interest" description="Disordered" evidence="5">
    <location>
        <begin position="855"/>
        <end position="875"/>
    </location>
</feature>
<protein>
    <recommendedName>
        <fullName evidence="6">UBC core domain-containing protein</fullName>
    </recommendedName>
</protein>
<feature type="region of interest" description="Disordered" evidence="5">
    <location>
        <begin position="314"/>
        <end position="343"/>
    </location>
</feature>
<dbReference type="PROSITE" id="PS50127">
    <property type="entry name" value="UBC_2"/>
    <property type="match status" value="1"/>
</dbReference>
<keyword evidence="4" id="KW-0520">NAD</keyword>
<dbReference type="GO" id="GO:0016779">
    <property type="term" value="F:nucleotidyltransferase activity"/>
    <property type="evidence" value="ECO:0007669"/>
    <property type="project" value="UniProtKB-KW"/>
</dbReference>
<feature type="domain" description="UBC core" evidence="6">
    <location>
        <begin position="950"/>
        <end position="1121"/>
    </location>
</feature>
<evidence type="ECO:0000256" key="1">
    <source>
        <dbReference type="ARBA" id="ARBA00022676"/>
    </source>
</evidence>
<keyword evidence="3" id="KW-0548">Nucleotidyltransferase</keyword>
<reference evidence="7 8" key="2">
    <citation type="journal article" date="2017" name="Sci. Rep.">
        <title>Ant-infecting Ophiocordyceps genomes reveal a high diversity of potential behavioral manipulation genes and a possible major role for enterotoxins.</title>
        <authorList>
            <person name="de Bekker C."/>
            <person name="Ohm R.A."/>
            <person name="Evans H.C."/>
            <person name="Brachmann A."/>
            <person name="Hughes D.P."/>
        </authorList>
    </citation>
    <scope>NUCLEOTIDE SEQUENCE [LARGE SCALE GENOMIC DNA]</scope>
    <source>
        <strain evidence="7 8">SC16a</strain>
    </source>
</reference>
<dbReference type="Gene3D" id="3.90.228.10">
    <property type="match status" value="1"/>
</dbReference>
<feature type="compositionally biased region" description="Basic and acidic residues" evidence="5">
    <location>
        <begin position="889"/>
        <end position="901"/>
    </location>
</feature>
<evidence type="ECO:0000256" key="4">
    <source>
        <dbReference type="ARBA" id="ARBA00023027"/>
    </source>
</evidence>
<dbReference type="PANTHER" id="PTHR21328">
    <property type="entry name" value="POLY ADP-RIBOSE POLYMERASE FAMILY, MEMBER PARP"/>
    <property type="match status" value="1"/>
</dbReference>
<dbReference type="Proteomes" id="UP000037136">
    <property type="component" value="Unassembled WGS sequence"/>
</dbReference>
<dbReference type="AlphaFoldDB" id="A0A2A9P4E3"/>
<feature type="region of interest" description="Disordered" evidence="5">
    <location>
        <begin position="889"/>
        <end position="952"/>
    </location>
</feature>
<keyword evidence="2" id="KW-0808">Transferase</keyword>
<dbReference type="EMBL" id="LAZP02000751">
    <property type="protein sequence ID" value="PFH55827.1"/>
    <property type="molecule type" value="Genomic_DNA"/>
</dbReference>
<dbReference type="InterPro" id="IPR000608">
    <property type="entry name" value="UBC"/>
</dbReference>
<evidence type="ECO:0000256" key="5">
    <source>
        <dbReference type="SAM" id="MobiDB-lite"/>
    </source>
</evidence>
<organism evidence="7 8">
    <name type="scientific">Ophiocordyceps unilateralis</name>
    <name type="common">Zombie-ant fungus</name>
    <name type="synonym">Torrubia unilateralis</name>
    <dbReference type="NCBI Taxonomy" id="268505"/>
    <lineage>
        <taxon>Eukaryota</taxon>
        <taxon>Fungi</taxon>
        <taxon>Dikarya</taxon>
        <taxon>Ascomycota</taxon>
        <taxon>Pezizomycotina</taxon>
        <taxon>Sordariomycetes</taxon>
        <taxon>Hypocreomycetidae</taxon>
        <taxon>Hypocreales</taxon>
        <taxon>Ophiocordycipitaceae</taxon>
        <taxon>Ophiocordyceps</taxon>
    </lineage>
</organism>
<dbReference type="InterPro" id="IPR051838">
    <property type="entry name" value="ARTD_PARP"/>
</dbReference>
<accession>A0A2A9P4E3</accession>
<evidence type="ECO:0000256" key="2">
    <source>
        <dbReference type="ARBA" id="ARBA00022679"/>
    </source>
</evidence>
<proteinExistence type="predicted"/>
<sequence>MRQFSKHLALASEATFHNVSSVRRSEVDDGFDFTFHHESLESPVDIQVVIQDATGYLTDAKFMAFTGSECLSHLTESIEALSSRIPGDSTVGDAISFLSKGLLAALIDDDNVSDFFDESGLYDDSFADLGFGLLSSPSRSGSRQATNLLKKSLQKAHSAGLHIAIFPPVPAPMPEAVSLSIQVKQLGLSDDAQEAWDLEPDEYLVLIFRPVHGYPSLSAYLELGVDQRELRFRFGKCATAQPSFQTIRKALWLFTAGTGTGIDRGVQLEHRGQDACFLPNHMSASIDRLLNNHLHVLLGLRRRHKLSWTSAQKMMQETERDPRRRAFASRQNGKKEAPISSQAPAALQRDYALDEDDEFSIPLVAMQLALRHLVRCTEFCTVCHDKLGDSTNSMKPYACDNRLCLYQHLSLGFGASLEHQVVHQPYVVDLLLSFFYAAVHGEQLREFPTGFALKVSTPQDPASGIECDFSVTGRQSGSVRALSRTPIGRPGRHFVVAVVDAVGDLKYYACCIADVKDGFCTFHMLSGPHKIKSFDTEPTLQMLLGRVSKADDGWDKALVFPSIHEVEGLPKDQRNLALMLIMLAMPSVLSMRSFLLAQPGERLSEFSYVSRSALSLAEWVLATNKSHLIQDQPVSNEPLEKSRPELKIGNLMRFRFAQGAPDKERYFMDELERHGNPRREWSTLFAWHGSPLGNWHSIVRSGLDFENQVNGRTYGHGVYVSQDMGRSITYSMHSSPSSLYTDSLPQHWPQSDLQPSKALSLVEVINRPDLFVSNHPHFVINNVNWIQCRYLYVEVSPTAMALKEPSPGRQIKESRASAPQDCDRCLLNLDRELFRVPIEAVPACRRAERAGPAAAGLFRTPKQTSQPERRADDKADDVLALLRFPDEESKVDARGSKRVRDAAPSPSPDERAASVPKTTPDGAVEFRPGSLDHSSLPRLPAPSWADSSPQAQKALGKELKNVYQIQKETPARELGWFVDVEKTDNLFHWIAELHSFDADLPLAQDMARRGISSVVLEIRFGANFPMAPPFVRVVRPRFLPFGKGGGGHVTVGGAVCSEMLTLSGWLPGLTMETVLLQVRLGLCDRDVPARLDASSASISAADYGVGEAVEAYRRAARKHGWMPSPDLGQLAAMDGPVIGSRLRL</sequence>
<dbReference type="InterPro" id="IPR016135">
    <property type="entry name" value="UBQ-conjugating_enzyme/RWD"/>
</dbReference>
<reference evidence="7 8" key="1">
    <citation type="journal article" date="2015" name="BMC Genomics">
        <title>Gene expression during zombie ant biting behavior reflects the complexity underlying fungal parasitic behavioral manipulation.</title>
        <authorList>
            <person name="de Bekker C."/>
            <person name="Ohm R.A."/>
            <person name="Loreto R.G."/>
            <person name="Sebastian A."/>
            <person name="Albert I."/>
            <person name="Merrow M."/>
            <person name="Brachmann A."/>
            <person name="Hughes D.P."/>
        </authorList>
    </citation>
    <scope>NUCLEOTIDE SEQUENCE [LARGE SCALE GENOMIC DNA]</scope>
    <source>
        <strain evidence="7 8">SC16a</strain>
    </source>
</reference>
<dbReference type="STRING" id="268505.A0A2A9P4E3"/>
<keyword evidence="8" id="KW-1185">Reference proteome</keyword>
<evidence type="ECO:0000313" key="8">
    <source>
        <dbReference type="Proteomes" id="UP000037136"/>
    </source>
</evidence>
<keyword evidence="1" id="KW-0328">Glycosyltransferase</keyword>
<comment type="caution">
    <text evidence="7">The sequence shown here is derived from an EMBL/GenBank/DDBJ whole genome shotgun (WGS) entry which is preliminary data.</text>
</comment>
<evidence type="ECO:0000259" key="6">
    <source>
        <dbReference type="PROSITE" id="PS50127"/>
    </source>
</evidence>
<dbReference type="CDD" id="cd23802">
    <property type="entry name" value="UBCc_UBE2Q"/>
    <property type="match status" value="1"/>
</dbReference>
<name>A0A2A9P4E3_OPHUN</name>
<dbReference type="SUPFAM" id="SSF56399">
    <property type="entry name" value="ADP-ribosylation"/>
    <property type="match status" value="1"/>
</dbReference>
<gene>
    <name evidence="7" type="ORF">XA68_17559</name>
</gene>
<dbReference type="OrthoDB" id="109543at2759"/>
<dbReference type="Pfam" id="PF00644">
    <property type="entry name" value="PARP"/>
    <property type="match status" value="1"/>
</dbReference>